<feature type="domain" description="Protein CR006 P-loop" evidence="2">
    <location>
        <begin position="11"/>
        <end position="707"/>
    </location>
</feature>
<name>W4HD92_9RHOB</name>
<evidence type="ECO:0000313" key="4">
    <source>
        <dbReference type="Proteomes" id="UP000019063"/>
    </source>
</evidence>
<sequence length="726" mass="79972">MLTSLEIRSEASFCETGVRIDGLGPCNVIFGPNGSGKSTVGRVLADLNGYPSCAARWVSAPTEVIVFGRNYVDRNCHPSRAMPGIYTLGGDADSVREVERKEDERDRARTKLRAAKDRLEGVGGQPALEAEDAQFSRSIWELRKRTWEPHKSLTFGPTWRAEARFASEYRARAEQWTGDEPPSLADLLAQAQTFAGRPPDAAERLPPPPRFSTTDAVRERLRAPLVPASDQPIAELVAELECADWVKEGLPLLRRSSGRCPFCQQPVDHALASRLADIFDATYESGIDAIRRTRAAYADEVEALTTWVGTVSGSPHLDSDADGAFAAWLSLRRRNLDAFDRKLSAPSSQVELEAEEEAFARVLKSIDAANARADHQTNLSENFARERSAWQEAVWNRFIADTRADYAGHKRRREPLLKMVEGILASIGQHETRIATLEGEIAELRRDITGIEATADAINALLRRQGHDGFQLHATSGDGTYAVYRADGSSAGDTLSEGERSFLAFAYLYHHLAGDHDDAAGGTGRVVVIDDPMTSQDAAAVHTVAAMVRKLFEDACAPGGRIAQVIVLTHNAHFHHEISSYWAGRAPDPKHWALRKPAGVSSVTDHGTNTPIMTAYRALWDEVNDPAAAPMTLCNAMRRILEHYFRFIGDRDWMAGLDDLDGPDALAFGALRRSLNDGSHGHLGAEEFHLDADAGERLRHVFHRVFEAHGQRPHYEMMSAVGRARV</sequence>
<dbReference type="EMBL" id="AQQW01000025">
    <property type="protein sequence ID" value="ETW10762.1"/>
    <property type="molecule type" value="Genomic_DNA"/>
</dbReference>
<feature type="coiled-coil region" evidence="1">
    <location>
        <begin position="427"/>
        <end position="454"/>
    </location>
</feature>
<dbReference type="PANTHER" id="PTHR32114:SF2">
    <property type="entry name" value="ABC TRANSPORTER ABCH.3"/>
    <property type="match status" value="1"/>
</dbReference>
<proteinExistence type="predicted"/>
<evidence type="ECO:0000313" key="3">
    <source>
        <dbReference type="EMBL" id="ETW10762.1"/>
    </source>
</evidence>
<dbReference type="Proteomes" id="UP000019063">
    <property type="component" value="Unassembled WGS sequence"/>
</dbReference>
<protein>
    <recommendedName>
        <fullName evidence="2">Protein CR006 P-loop domain-containing protein</fullName>
    </recommendedName>
</protein>
<dbReference type="SUPFAM" id="SSF52540">
    <property type="entry name" value="P-loop containing nucleoside triphosphate hydrolases"/>
    <property type="match status" value="1"/>
</dbReference>
<organism evidence="3 4">
    <name type="scientific">Roseivivax marinus</name>
    <dbReference type="NCBI Taxonomy" id="1379903"/>
    <lineage>
        <taxon>Bacteria</taxon>
        <taxon>Pseudomonadati</taxon>
        <taxon>Pseudomonadota</taxon>
        <taxon>Alphaproteobacteria</taxon>
        <taxon>Rhodobacterales</taxon>
        <taxon>Roseobacteraceae</taxon>
        <taxon>Roseivivax</taxon>
    </lineage>
</organism>
<accession>W4HD92</accession>
<dbReference type="RefSeq" id="WP_043847335.1">
    <property type="nucleotide sequence ID" value="NZ_AQQW01000025.1"/>
</dbReference>
<evidence type="ECO:0000256" key="1">
    <source>
        <dbReference type="SAM" id="Coils"/>
    </source>
</evidence>
<gene>
    <name evidence="3" type="ORF">ATO8_20544</name>
</gene>
<dbReference type="AlphaFoldDB" id="W4HD92"/>
<dbReference type="InterPro" id="IPR027417">
    <property type="entry name" value="P-loop_NTPase"/>
</dbReference>
<evidence type="ECO:0000259" key="2">
    <source>
        <dbReference type="Pfam" id="PF13166"/>
    </source>
</evidence>
<dbReference type="Gene3D" id="3.40.50.300">
    <property type="entry name" value="P-loop containing nucleotide triphosphate hydrolases"/>
    <property type="match status" value="1"/>
</dbReference>
<dbReference type="PATRIC" id="fig|1317118.6.peg.4203"/>
<dbReference type="eggNOG" id="COG4694">
    <property type="taxonomic scope" value="Bacteria"/>
</dbReference>
<dbReference type="Pfam" id="PF13166">
    <property type="entry name" value="AAA_13"/>
    <property type="match status" value="1"/>
</dbReference>
<reference evidence="3 4" key="1">
    <citation type="journal article" date="2014" name="Antonie Van Leeuwenhoek">
        <title>Roseivivax atlanticus sp. nov., isolated from surface seawater of the Atlantic Ocean.</title>
        <authorList>
            <person name="Li G."/>
            <person name="Lai Q."/>
            <person name="Liu X."/>
            <person name="Sun F."/>
            <person name="Shao Z."/>
        </authorList>
    </citation>
    <scope>NUCLEOTIDE SEQUENCE [LARGE SCALE GENOMIC DNA]</scope>
    <source>
        <strain evidence="3 4">22II-s10s</strain>
    </source>
</reference>
<keyword evidence="1" id="KW-0175">Coiled coil</keyword>
<keyword evidence="4" id="KW-1185">Reference proteome</keyword>
<dbReference type="PANTHER" id="PTHR32114">
    <property type="entry name" value="ABC TRANSPORTER ABCH.3"/>
    <property type="match status" value="1"/>
</dbReference>
<dbReference type="InterPro" id="IPR026866">
    <property type="entry name" value="CR006_AAA"/>
</dbReference>
<comment type="caution">
    <text evidence="3">The sequence shown here is derived from an EMBL/GenBank/DDBJ whole genome shotgun (WGS) entry which is preliminary data.</text>
</comment>